<evidence type="ECO:0000256" key="2">
    <source>
        <dbReference type="ARBA" id="ARBA00022679"/>
    </source>
</evidence>
<dbReference type="Gene3D" id="2.30.30.280">
    <property type="entry name" value="Adenine nucleotide alpha hydrolases-like domains"/>
    <property type="match status" value="1"/>
</dbReference>
<comment type="caution">
    <text evidence="12">The sequence shown here is derived from an EMBL/GenBank/DDBJ whole genome shotgun (WGS) entry which is preliminary data.</text>
</comment>
<dbReference type="InterPro" id="IPR046885">
    <property type="entry name" value="MnmA-like_C"/>
</dbReference>
<dbReference type="SUPFAM" id="SSF52402">
    <property type="entry name" value="Adenine nucleotide alpha hydrolases-like"/>
    <property type="match status" value="1"/>
</dbReference>
<dbReference type="Pfam" id="PF20259">
    <property type="entry name" value="tRNA_Me_trans_M"/>
    <property type="match status" value="1"/>
</dbReference>
<dbReference type="Gene3D" id="2.40.30.10">
    <property type="entry name" value="Translation factors"/>
    <property type="match status" value="1"/>
</dbReference>
<dbReference type="PANTHER" id="PTHR11933">
    <property type="entry name" value="TRNA 5-METHYLAMINOMETHYL-2-THIOURIDYLATE -METHYLTRANSFERASE"/>
    <property type="match status" value="1"/>
</dbReference>
<keyword evidence="7" id="KW-1015">Disulfide bond</keyword>
<protein>
    <recommendedName>
        <fullName evidence="9">tRNA-specific 2-thiouridylase MnmA</fullName>
        <ecNumber evidence="9">2.8.1.13</ecNumber>
    </recommendedName>
</protein>
<dbReference type="GO" id="GO:0103016">
    <property type="term" value="F:tRNA-uridine 2-sulfurtransferase activity"/>
    <property type="evidence" value="ECO:0007669"/>
    <property type="project" value="UniProtKB-EC"/>
</dbReference>
<comment type="similarity">
    <text evidence="9">Belongs to the MnmA/TRMU family.</text>
</comment>
<keyword evidence="4 9" id="KW-0547">Nucleotide-binding</keyword>
<dbReference type="Pfam" id="PF03054">
    <property type="entry name" value="tRNA_Me_trans"/>
    <property type="match status" value="1"/>
</dbReference>
<feature type="active site" description="Cysteine persulfide intermediate" evidence="9">
    <location>
        <position position="204"/>
    </location>
</feature>
<dbReference type="GO" id="GO:0002143">
    <property type="term" value="P:tRNA wobble position uridine thiolation"/>
    <property type="evidence" value="ECO:0007669"/>
    <property type="project" value="TreeGrafter"/>
</dbReference>
<feature type="domain" description="tRNA-specific 2-thiouridylase MnmA-like central" evidence="11">
    <location>
        <begin position="226"/>
        <end position="277"/>
    </location>
</feature>
<comment type="function">
    <text evidence="9">Catalyzes the 2-thiolation of uridine at the wobble position (U34) of tRNA, leading to the formation of s(2)U34.</text>
</comment>
<feature type="binding site" evidence="9">
    <location>
        <position position="130"/>
    </location>
    <ligand>
        <name>ATP</name>
        <dbReference type="ChEBI" id="CHEBI:30616"/>
    </ligand>
</feature>
<feature type="domain" description="tRNA-specific 2-thiouridylase MnmA-like C-terminal" evidence="10">
    <location>
        <begin position="288"/>
        <end position="362"/>
    </location>
</feature>
<dbReference type="EC" id="2.8.1.13" evidence="9"/>
<evidence type="ECO:0000256" key="3">
    <source>
        <dbReference type="ARBA" id="ARBA00022694"/>
    </source>
</evidence>
<dbReference type="AlphaFoldDB" id="A0AAE3TCG9"/>
<dbReference type="Pfam" id="PF20258">
    <property type="entry name" value="tRNA_Me_trans_C"/>
    <property type="match status" value="1"/>
</dbReference>
<dbReference type="GO" id="GO:0005737">
    <property type="term" value="C:cytoplasm"/>
    <property type="evidence" value="ECO:0007669"/>
    <property type="project" value="UniProtKB-SubCell"/>
</dbReference>
<dbReference type="EMBL" id="JARGDL010000004">
    <property type="protein sequence ID" value="MDF1611446.1"/>
    <property type="molecule type" value="Genomic_DNA"/>
</dbReference>
<evidence type="ECO:0000259" key="10">
    <source>
        <dbReference type="Pfam" id="PF20258"/>
    </source>
</evidence>
<comment type="subcellular location">
    <subcellularLocation>
        <location evidence="9">Cytoplasm</location>
    </subcellularLocation>
</comment>
<comment type="caution">
    <text evidence="9">Lacks conserved residue(s) required for the propagation of feature annotation.</text>
</comment>
<sequence>MNSNRVIVAMSGGVDSSVAAALLHQQGYEVIGITMKTWGFMEVGGAPKHESGCCSLDAIFDAKNVATSFGIPHYTVDFTKSFEKEVIDNFVDEYLNGRTPNPCVVCNRKIKWEELLKKADQLDAKYVATGHYASVIYNEETNRYQLKTSLDNKKDQTYALWGLTQESLSRTIFPLGNYTKEKVRELAEQFNLKTAKKPDSQEICFVADDNYERFLRERVPDLIENVKQGDFVYHGKVVGKHKGIPFYTIGQRRGLGVAVGKPVYVKNIETDSGIVELGDKEELLDQLVTAKDINYVSVPILQPNDIVFAKIRYSDKADIATIIESNEKAIQLKFHEPKNAITPGQSLVVYDSNGFVLAGGIISKN</sequence>
<dbReference type="InterPro" id="IPR046884">
    <property type="entry name" value="MnmA-like_central"/>
</dbReference>
<dbReference type="GO" id="GO:0000049">
    <property type="term" value="F:tRNA binding"/>
    <property type="evidence" value="ECO:0007669"/>
    <property type="project" value="UniProtKB-KW"/>
</dbReference>
<feature type="region of interest" description="Interaction with tRNA" evidence="9">
    <location>
        <begin position="154"/>
        <end position="156"/>
    </location>
</feature>
<evidence type="ECO:0000256" key="5">
    <source>
        <dbReference type="ARBA" id="ARBA00022840"/>
    </source>
</evidence>
<dbReference type="FunFam" id="3.40.50.620:FF:000115">
    <property type="entry name" value="tRNA-specific 2-thiouridylase MnmA"/>
    <property type="match status" value="1"/>
</dbReference>
<name>A0AAE3TCG9_9BACT</name>
<dbReference type="GO" id="GO:0005524">
    <property type="term" value="F:ATP binding"/>
    <property type="evidence" value="ECO:0007669"/>
    <property type="project" value="UniProtKB-KW"/>
</dbReference>
<dbReference type="RefSeq" id="WP_321535213.1">
    <property type="nucleotide sequence ID" value="NZ_JARGDL010000004.1"/>
</dbReference>
<reference evidence="12" key="1">
    <citation type="submission" date="2023-03" db="EMBL/GenBank/DDBJ databases">
        <title>Stygiobacter electus gen. nov., sp. nov., facultatively anaerobic thermotolerant bacterium of the class Ignavibacteria from a well of Yessentuki mineral water deposit.</title>
        <authorList>
            <person name="Podosokorskaya O.A."/>
            <person name="Elcheninov A.G."/>
            <person name="Petrova N.F."/>
            <person name="Zavarzina D.G."/>
            <person name="Kublanov I.V."/>
            <person name="Merkel A.Y."/>
        </authorList>
    </citation>
    <scope>NUCLEOTIDE SEQUENCE</scope>
    <source>
        <strain evidence="12">09-Me</strain>
    </source>
</reference>
<proteinExistence type="inferred from homology"/>
<organism evidence="12 13">
    <name type="scientific">Stygiobacter electus</name>
    <dbReference type="NCBI Taxonomy" id="3032292"/>
    <lineage>
        <taxon>Bacteria</taxon>
        <taxon>Pseudomonadati</taxon>
        <taxon>Ignavibacteriota</taxon>
        <taxon>Ignavibacteria</taxon>
        <taxon>Ignavibacteriales</taxon>
        <taxon>Melioribacteraceae</taxon>
        <taxon>Stygiobacter</taxon>
    </lineage>
</organism>
<dbReference type="CDD" id="cd01998">
    <property type="entry name" value="MnmA_TRMU-like"/>
    <property type="match status" value="1"/>
</dbReference>
<keyword evidence="1 9" id="KW-0820">tRNA-binding</keyword>
<feature type="site" description="Interaction with tRNA" evidence="9">
    <location>
        <position position="131"/>
    </location>
</feature>
<feature type="binding site" evidence="9">
    <location>
        <begin position="9"/>
        <end position="16"/>
    </location>
    <ligand>
        <name>ATP</name>
        <dbReference type="ChEBI" id="CHEBI:30616"/>
    </ligand>
</feature>
<dbReference type="Gene3D" id="3.40.50.620">
    <property type="entry name" value="HUPs"/>
    <property type="match status" value="1"/>
</dbReference>
<keyword evidence="2 9" id="KW-0808">Transferase</keyword>
<accession>A0AAE3TCG9</accession>
<evidence type="ECO:0000256" key="7">
    <source>
        <dbReference type="ARBA" id="ARBA00023157"/>
    </source>
</evidence>
<evidence type="ECO:0000313" key="13">
    <source>
        <dbReference type="Proteomes" id="UP001221302"/>
    </source>
</evidence>
<dbReference type="NCBIfam" id="TIGR00420">
    <property type="entry name" value="trmU"/>
    <property type="match status" value="1"/>
</dbReference>
<keyword evidence="6 9" id="KW-0694">RNA-binding</keyword>
<dbReference type="NCBIfam" id="NF001138">
    <property type="entry name" value="PRK00143.1"/>
    <property type="match status" value="1"/>
</dbReference>
<dbReference type="InterPro" id="IPR023382">
    <property type="entry name" value="MnmA-like_central_sf"/>
</dbReference>
<keyword evidence="5 9" id="KW-0067">ATP-binding</keyword>
<dbReference type="Proteomes" id="UP001221302">
    <property type="component" value="Unassembled WGS sequence"/>
</dbReference>
<keyword evidence="9" id="KW-0963">Cytoplasm</keyword>
<evidence type="ECO:0000259" key="11">
    <source>
        <dbReference type="Pfam" id="PF20259"/>
    </source>
</evidence>
<dbReference type="InterPro" id="IPR014729">
    <property type="entry name" value="Rossmann-like_a/b/a_fold"/>
</dbReference>
<keyword evidence="3 9" id="KW-0819">tRNA processing</keyword>
<dbReference type="PANTHER" id="PTHR11933:SF5">
    <property type="entry name" value="MITOCHONDRIAL TRNA-SPECIFIC 2-THIOURIDYLASE 1"/>
    <property type="match status" value="1"/>
</dbReference>
<feature type="region of interest" description="Interaction with tRNA" evidence="9">
    <location>
        <begin position="312"/>
        <end position="313"/>
    </location>
</feature>
<feature type="active site" description="Nucleophile" evidence="9">
    <location>
        <position position="106"/>
    </location>
</feature>
<evidence type="ECO:0000256" key="8">
    <source>
        <dbReference type="ARBA" id="ARBA00051542"/>
    </source>
</evidence>
<comment type="catalytic activity">
    <reaction evidence="8 9">
        <text>S-sulfanyl-L-cysteinyl-[protein] + uridine(34) in tRNA + AH2 + ATP = 2-thiouridine(34) in tRNA + L-cysteinyl-[protein] + A + AMP + diphosphate + H(+)</text>
        <dbReference type="Rhea" id="RHEA:47032"/>
        <dbReference type="Rhea" id="RHEA-COMP:10131"/>
        <dbReference type="Rhea" id="RHEA-COMP:11726"/>
        <dbReference type="Rhea" id="RHEA-COMP:11727"/>
        <dbReference type="Rhea" id="RHEA-COMP:11728"/>
        <dbReference type="ChEBI" id="CHEBI:13193"/>
        <dbReference type="ChEBI" id="CHEBI:15378"/>
        <dbReference type="ChEBI" id="CHEBI:17499"/>
        <dbReference type="ChEBI" id="CHEBI:29950"/>
        <dbReference type="ChEBI" id="CHEBI:30616"/>
        <dbReference type="ChEBI" id="CHEBI:33019"/>
        <dbReference type="ChEBI" id="CHEBI:61963"/>
        <dbReference type="ChEBI" id="CHEBI:65315"/>
        <dbReference type="ChEBI" id="CHEBI:87170"/>
        <dbReference type="ChEBI" id="CHEBI:456215"/>
        <dbReference type="EC" id="2.8.1.13"/>
    </reaction>
</comment>
<evidence type="ECO:0000256" key="1">
    <source>
        <dbReference type="ARBA" id="ARBA00022555"/>
    </source>
</evidence>
<gene>
    <name evidence="9 12" type="primary">mnmA</name>
    <name evidence="12" type="ORF">P0M35_04735</name>
</gene>
<evidence type="ECO:0000256" key="4">
    <source>
        <dbReference type="ARBA" id="ARBA00022741"/>
    </source>
</evidence>
<feature type="binding site" evidence="9">
    <location>
        <position position="35"/>
    </location>
    <ligand>
        <name>ATP</name>
        <dbReference type="ChEBI" id="CHEBI:30616"/>
    </ligand>
</feature>
<evidence type="ECO:0000313" key="12">
    <source>
        <dbReference type="EMBL" id="MDF1611446.1"/>
    </source>
</evidence>
<keyword evidence="13" id="KW-1185">Reference proteome</keyword>
<evidence type="ECO:0000256" key="6">
    <source>
        <dbReference type="ARBA" id="ARBA00022884"/>
    </source>
</evidence>
<evidence type="ECO:0000256" key="9">
    <source>
        <dbReference type="HAMAP-Rule" id="MF_00144"/>
    </source>
</evidence>
<dbReference type="InterPro" id="IPR004506">
    <property type="entry name" value="MnmA-like"/>
</dbReference>
<dbReference type="HAMAP" id="MF_00144">
    <property type="entry name" value="tRNA_thiouridyl_MnmA"/>
    <property type="match status" value="1"/>
</dbReference>
<feature type="site" description="Interaction with tRNA" evidence="9">
    <location>
        <position position="345"/>
    </location>
</feature>